<keyword evidence="4 6" id="KW-1133">Transmembrane helix</keyword>
<comment type="caution">
    <text evidence="7">The sequence shown here is derived from an EMBL/GenBank/DDBJ whole genome shotgun (WGS) entry which is preliminary data.</text>
</comment>
<keyword evidence="3 6" id="KW-0812">Transmembrane</keyword>
<gene>
    <name evidence="7" type="ORF">JEOSCH030_00193</name>
</gene>
<reference evidence="7 8" key="1">
    <citation type="submission" date="2020-07" db="EMBL/GenBank/DDBJ databases">
        <authorList>
            <person name="Criscuolo A."/>
        </authorList>
    </citation>
    <scope>NUCLEOTIDE SEQUENCE [LARGE SCALE GENOMIC DNA]</scope>
    <source>
        <strain evidence="8">CIP 111030</strain>
    </source>
</reference>
<keyword evidence="5 6" id="KW-0472">Membrane</keyword>
<comment type="subcellular location">
    <subcellularLocation>
        <location evidence="1">Cell membrane</location>
        <topology evidence="1">Multi-pass membrane protein</topology>
    </subcellularLocation>
</comment>
<evidence type="ECO:0000313" key="7">
    <source>
        <dbReference type="EMBL" id="CAD2072180.1"/>
    </source>
</evidence>
<keyword evidence="2" id="KW-1003">Cell membrane</keyword>
<evidence type="ECO:0000313" key="8">
    <source>
        <dbReference type="Proteomes" id="UP000521032"/>
    </source>
</evidence>
<feature type="transmembrane region" description="Helical" evidence="6">
    <location>
        <begin position="7"/>
        <end position="28"/>
    </location>
</feature>
<dbReference type="InterPro" id="IPR005598">
    <property type="entry name" value="ATP_synth_I"/>
</dbReference>
<organism evidence="7 8">
    <name type="scientific">Phocicoccus schoeneichii</name>
    <dbReference type="NCBI Taxonomy" id="1812261"/>
    <lineage>
        <taxon>Bacteria</taxon>
        <taxon>Bacillati</taxon>
        <taxon>Bacillota</taxon>
        <taxon>Bacilli</taxon>
        <taxon>Bacillales</taxon>
        <taxon>Salinicoccaceae</taxon>
        <taxon>Phocicoccus</taxon>
    </lineage>
</organism>
<name>A0A6V7R495_9BACL</name>
<evidence type="ECO:0000256" key="1">
    <source>
        <dbReference type="ARBA" id="ARBA00004651"/>
    </source>
</evidence>
<dbReference type="AlphaFoldDB" id="A0A6V7R495"/>
<evidence type="ECO:0000256" key="2">
    <source>
        <dbReference type="ARBA" id="ARBA00022475"/>
    </source>
</evidence>
<accession>A0A6V7R495</accession>
<protein>
    <submittedName>
        <fullName evidence="7">ATP synthase I chain</fullName>
    </submittedName>
</protein>
<evidence type="ECO:0000256" key="6">
    <source>
        <dbReference type="SAM" id="Phobius"/>
    </source>
</evidence>
<sequence>MTVFKAFLRHFVIYFAIFLFLFLAWYFITKSSIALGLILGTVISVFMAFSWYVSLRRAYDEHTTNIRTGSATRVILVILACLIWYKFSAYINIFGVLLGLLLTYVLITFHAITTQIFRKR</sequence>
<dbReference type="EMBL" id="CAJEWE010000004">
    <property type="protein sequence ID" value="CAD2072180.1"/>
    <property type="molecule type" value="Genomic_DNA"/>
</dbReference>
<feature type="transmembrane region" description="Helical" evidence="6">
    <location>
        <begin position="34"/>
        <end position="54"/>
    </location>
</feature>
<proteinExistence type="predicted"/>
<evidence type="ECO:0000256" key="3">
    <source>
        <dbReference type="ARBA" id="ARBA00022692"/>
    </source>
</evidence>
<dbReference type="RefSeq" id="WP_186084643.1">
    <property type="nucleotide sequence ID" value="NZ_BMDB01000003.1"/>
</dbReference>
<evidence type="ECO:0000256" key="4">
    <source>
        <dbReference type="ARBA" id="ARBA00022989"/>
    </source>
</evidence>
<feature type="transmembrane region" description="Helical" evidence="6">
    <location>
        <begin position="66"/>
        <end position="85"/>
    </location>
</feature>
<dbReference type="GO" id="GO:0005886">
    <property type="term" value="C:plasma membrane"/>
    <property type="evidence" value="ECO:0007669"/>
    <property type="project" value="UniProtKB-SubCell"/>
</dbReference>
<feature type="transmembrane region" description="Helical" evidence="6">
    <location>
        <begin position="91"/>
        <end position="112"/>
    </location>
</feature>
<evidence type="ECO:0000256" key="5">
    <source>
        <dbReference type="ARBA" id="ARBA00023136"/>
    </source>
</evidence>
<dbReference type="Pfam" id="PF03899">
    <property type="entry name" value="ATP-synt_I"/>
    <property type="match status" value="1"/>
</dbReference>
<keyword evidence="8" id="KW-1185">Reference proteome</keyword>
<dbReference type="Proteomes" id="UP000521032">
    <property type="component" value="Unassembled WGS sequence"/>
</dbReference>